<gene>
    <name evidence="1" type="ORF">SVIM_LOCUS134773</name>
</gene>
<organism evidence="1">
    <name type="scientific">Salix viminalis</name>
    <name type="common">Common osier</name>
    <name type="synonym">Basket willow</name>
    <dbReference type="NCBI Taxonomy" id="40686"/>
    <lineage>
        <taxon>Eukaryota</taxon>
        <taxon>Viridiplantae</taxon>
        <taxon>Streptophyta</taxon>
        <taxon>Embryophyta</taxon>
        <taxon>Tracheophyta</taxon>
        <taxon>Spermatophyta</taxon>
        <taxon>Magnoliopsida</taxon>
        <taxon>eudicotyledons</taxon>
        <taxon>Gunneridae</taxon>
        <taxon>Pentapetalae</taxon>
        <taxon>rosids</taxon>
        <taxon>fabids</taxon>
        <taxon>Malpighiales</taxon>
        <taxon>Salicaceae</taxon>
        <taxon>Saliceae</taxon>
        <taxon>Salix</taxon>
    </lineage>
</organism>
<evidence type="ECO:0000313" key="1">
    <source>
        <dbReference type="EMBL" id="VFU31637.1"/>
    </source>
</evidence>
<reference evidence="1" key="1">
    <citation type="submission" date="2019-03" db="EMBL/GenBank/DDBJ databases">
        <authorList>
            <person name="Mank J."/>
            <person name="Almeida P."/>
        </authorList>
    </citation>
    <scope>NUCLEOTIDE SEQUENCE</scope>
    <source>
        <strain evidence="1">78183</strain>
    </source>
</reference>
<sequence length="122" mass="13654">MLGAIDCIYPSNLIDITLITKYQIFVCGDDEFEKSAVCRRKELLRAIDLRLPALKRELAAALSRVFGAICSCKEITYLVEFCEYFGATDLKFNSEFLCKILELSQKGEAAVLLNDDKSSTAI</sequence>
<dbReference type="EMBL" id="CAADRP010000746">
    <property type="protein sequence ID" value="VFU31637.1"/>
    <property type="molecule type" value="Genomic_DNA"/>
</dbReference>
<proteinExistence type="predicted"/>
<dbReference type="PANTHER" id="PTHR31008">
    <property type="entry name" value="COP1-INTERACTING PROTEIN-RELATED"/>
    <property type="match status" value="1"/>
</dbReference>
<name>A0A6N2KUH4_SALVM</name>
<protein>
    <submittedName>
        <fullName evidence="1">Uncharacterized protein</fullName>
    </submittedName>
</protein>
<accession>A0A6N2KUH4</accession>
<dbReference type="AlphaFoldDB" id="A0A6N2KUH4"/>
<dbReference type="PANTHER" id="PTHR31008:SF5">
    <property type="entry name" value="EXPRESSED PROTEIN"/>
    <property type="match status" value="1"/>
</dbReference>